<evidence type="ECO:0000259" key="7">
    <source>
        <dbReference type="Pfam" id="PF10502"/>
    </source>
</evidence>
<protein>
    <recommendedName>
        <fullName evidence="4 6">Signal peptidase I</fullName>
        <ecNumber evidence="3 6">3.4.21.89</ecNumber>
    </recommendedName>
</protein>
<dbReference type="Proteomes" id="UP000063965">
    <property type="component" value="Chromosome"/>
</dbReference>
<keyword evidence="6" id="KW-1133">Transmembrane helix</keyword>
<proteinExistence type="inferred from homology"/>
<keyword evidence="5 6" id="KW-0378">Hydrolase</keyword>
<dbReference type="CDD" id="cd06530">
    <property type="entry name" value="S26_SPase_I"/>
    <property type="match status" value="1"/>
</dbReference>
<organism evidence="8 9">
    <name type="scientific">Candidatus Coxiella mudrowiae</name>
    <dbReference type="NCBI Taxonomy" id="2054173"/>
    <lineage>
        <taxon>Bacteria</taxon>
        <taxon>Pseudomonadati</taxon>
        <taxon>Pseudomonadota</taxon>
        <taxon>Gammaproteobacteria</taxon>
        <taxon>Legionellales</taxon>
        <taxon>Coxiellaceae</taxon>
        <taxon>Coxiella</taxon>
    </lineage>
</organism>
<dbReference type="SUPFAM" id="SSF51306">
    <property type="entry name" value="LexA/Signal peptidase"/>
    <property type="match status" value="1"/>
</dbReference>
<sequence>MILNFAFYLTIAVLLTGIIFLVDWLFIKKRRPSKTKASFLFEYSKAFSPVLLIVWIVRSFIIQPYRVSTGSLEPTVMPGDFVTVEQFAYGLRFPVINKKILLIGEIKRGQIVLFPWSENLTIVFVKRVIGLPGEHIIHKNKELYINGKKQKQKFFYAANDTNSWRYQRLVYVKEEDLNGIKYKIYVQPAGGETENYDLVIPLRHYFMMGDNRDNSDDSRQWRFVPEKI</sequence>
<reference evidence="8 9" key="1">
    <citation type="journal article" date="2015" name="Genome Biol. Evol.">
        <title>Distinctive Genome Reduction Rates Revealed by Genomic Analyses of Two Coxiella-Like Endosymbionts in Ticks.</title>
        <authorList>
            <person name="Gottlieb Y."/>
            <person name="Lalzar I."/>
            <person name="Klasson L."/>
        </authorList>
    </citation>
    <scope>NUCLEOTIDE SEQUENCE [LARGE SCALE GENOMIC DNA]</scope>
    <source>
        <strain evidence="8 9">CRt</strain>
    </source>
</reference>
<keyword evidence="6" id="KW-0645">Protease</keyword>
<dbReference type="PANTHER" id="PTHR43390">
    <property type="entry name" value="SIGNAL PEPTIDASE I"/>
    <property type="match status" value="1"/>
</dbReference>
<dbReference type="InterPro" id="IPR000223">
    <property type="entry name" value="Pept_S26A_signal_pept_1"/>
</dbReference>
<dbReference type="RefSeq" id="WP_235379144.1">
    <property type="nucleotide sequence ID" value="NZ_CP011126.1"/>
</dbReference>
<accession>A0ABN4HNY3</accession>
<dbReference type="InterPro" id="IPR036286">
    <property type="entry name" value="LexA/Signal_pep-like_sf"/>
</dbReference>
<dbReference type="EC" id="3.4.21.89" evidence="3 6"/>
<dbReference type="InterPro" id="IPR019533">
    <property type="entry name" value="Peptidase_S26"/>
</dbReference>
<dbReference type="NCBIfam" id="TIGR02227">
    <property type="entry name" value="sigpep_I_bact"/>
    <property type="match status" value="1"/>
</dbReference>
<evidence type="ECO:0000256" key="2">
    <source>
        <dbReference type="ARBA" id="ARBA00009370"/>
    </source>
</evidence>
<evidence type="ECO:0000256" key="3">
    <source>
        <dbReference type="ARBA" id="ARBA00013208"/>
    </source>
</evidence>
<dbReference type="Pfam" id="PF10502">
    <property type="entry name" value="Peptidase_S26"/>
    <property type="match status" value="1"/>
</dbReference>
<dbReference type="PANTHER" id="PTHR43390:SF1">
    <property type="entry name" value="CHLOROPLAST PROCESSING PEPTIDASE"/>
    <property type="match status" value="1"/>
</dbReference>
<dbReference type="EMBL" id="CP011126">
    <property type="protein sequence ID" value="AKQ33302.1"/>
    <property type="molecule type" value="Genomic_DNA"/>
</dbReference>
<dbReference type="InterPro" id="IPR019758">
    <property type="entry name" value="Pept_S26A_signal_pept_1_CS"/>
</dbReference>
<name>A0ABN4HNY3_9COXI</name>
<evidence type="ECO:0000313" key="9">
    <source>
        <dbReference type="Proteomes" id="UP000063965"/>
    </source>
</evidence>
<evidence type="ECO:0000256" key="1">
    <source>
        <dbReference type="ARBA" id="ARBA00000677"/>
    </source>
</evidence>
<evidence type="ECO:0000313" key="8">
    <source>
        <dbReference type="EMBL" id="AKQ33302.1"/>
    </source>
</evidence>
<feature type="domain" description="Peptidase S26" evidence="7">
    <location>
        <begin position="41"/>
        <end position="227"/>
    </location>
</feature>
<evidence type="ECO:0000256" key="6">
    <source>
        <dbReference type="RuleBase" id="RU362042"/>
    </source>
</evidence>
<comment type="subcellular location">
    <subcellularLocation>
        <location evidence="6">Membrane</location>
        <topology evidence="6">Multi-pass membrane protein</topology>
    </subcellularLocation>
</comment>
<comment type="catalytic activity">
    <reaction evidence="1 6">
        <text>Cleavage of hydrophobic, N-terminal signal or leader sequences from secreted and periplasmic proteins.</text>
        <dbReference type="EC" id="3.4.21.89"/>
    </reaction>
</comment>
<keyword evidence="9" id="KW-1185">Reference proteome</keyword>
<keyword evidence="6" id="KW-0472">Membrane</keyword>
<gene>
    <name evidence="8" type="primary">lepB</name>
    <name evidence="8" type="ORF">CleRT_03250</name>
</gene>
<dbReference type="PRINTS" id="PR00727">
    <property type="entry name" value="LEADERPTASE"/>
</dbReference>
<dbReference type="Gene3D" id="2.10.109.10">
    <property type="entry name" value="Umud Fragment, subunit A"/>
    <property type="match status" value="1"/>
</dbReference>
<comment type="similarity">
    <text evidence="2 6">Belongs to the peptidase S26 family.</text>
</comment>
<dbReference type="PROSITE" id="PS00761">
    <property type="entry name" value="SPASE_I_3"/>
    <property type="match status" value="1"/>
</dbReference>
<evidence type="ECO:0000256" key="4">
    <source>
        <dbReference type="ARBA" id="ARBA00019232"/>
    </source>
</evidence>
<evidence type="ECO:0000256" key="5">
    <source>
        <dbReference type="ARBA" id="ARBA00022801"/>
    </source>
</evidence>
<feature type="transmembrane region" description="Helical" evidence="6">
    <location>
        <begin position="6"/>
        <end position="27"/>
    </location>
</feature>
<feature type="transmembrane region" description="Helical" evidence="6">
    <location>
        <begin position="39"/>
        <end position="57"/>
    </location>
</feature>
<keyword evidence="6" id="KW-0812">Transmembrane</keyword>